<evidence type="ECO:0000256" key="1">
    <source>
        <dbReference type="SAM" id="SignalP"/>
    </source>
</evidence>
<dbReference type="GO" id="GO:0043176">
    <property type="term" value="F:amine binding"/>
    <property type="evidence" value="ECO:0007669"/>
    <property type="project" value="InterPro"/>
</dbReference>
<name>A0A2R5LCM7_9ACAR</name>
<dbReference type="Gene3D" id="2.40.128.20">
    <property type="match status" value="1"/>
</dbReference>
<feature type="chain" id="PRO_5015363104" evidence="1">
    <location>
        <begin position="21"/>
        <end position="181"/>
    </location>
</feature>
<evidence type="ECO:0000313" key="2">
    <source>
        <dbReference type="EMBL" id="MBY07271.1"/>
    </source>
</evidence>
<keyword evidence="1" id="KW-0732">Signal</keyword>
<dbReference type="EMBL" id="GGLE01003145">
    <property type="protein sequence ID" value="MBY07271.1"/>
    <property type="molecule type" value="Transcribed_RNA"/>
</dbReference>
<proteinExistence type="predicted"/>
<reference evidence="2" key="1">
    <citation type="submission" date="2018-03" db="EMBL/GenBank/DDBJ databases">
        <title>The relapsing fever spirochete Borrelia turicatae persists in the highly oxidative environment of its soft-bodied tick vector.</title>
        <authorList>
            <person name="Bourret T.J."/>
            <person name="Boyle W.K."/>
            <person name="Valenzuela J.G."/>
            <person name="Oliveira F."/>
            <person name="Lopez J.E."/>
        </authorList>
    </citation>
    <scope>NUCLEOTIDE SEQUENCE</scope>
    <source>
        <strain evidence="2">Kansas strain/isolate</strain>
        <tissue evidence="2">Salivary glands</tissue>
    </source>
</reference>
<protein>
    <submittedName>
        <fullName evidence="2">Putative salivary secreted lipocalin</fullName>
    </submittedName>
</protein>
<dbReference type="InterPro" id="IPR002970">
    <property type="entry name" value="Tick_his-bd"/>
</dbReference>
<accession>A0A2R5LCM7</accession>
<organism evidence="2">
    <name type="scientific">Ornithodoros turicata</name>
    <dbReference type="NCBI Taxonomy" id="34597"/>
    <lineage>
        <taxon>Eukaryota</taxon>
        <taxon>Metazoa</taxon>
        <taxon>Ecdysozoa</taxon>
        <taxon>Arthropoda</taxon>
        <taxon>Chelicerata</taxon>
        <taxon>Arachnida</taxon>
        <taxon>Acari</taxon>
        <taxon>Parasitiformes</taxon>
        <taxon>Ixodida</taxon>
        <taxon>Ixodoidea</taxon>
        <taxon>Argasidae</taxon>
        <taxon>Ornithodorinae</taxon>
        <taxon>Ornithodoros</taxon>
    </lineage>
</organism>
<dbReference type="InterPro" id="IPR012674">
    <property type="entry name" value="Calycin"/>
</dbReference>
<dbReference type="GO" id="GO:0030682">
    <property type="term" value="P:symbiont-mediated perturbation of host defenses"/>
    <property type="evidence" value="ECO:0007669"/>
    <property type="project" value="InterPro"/>
</dbReference>
<dbReference type="SUPFAM" id="SSF50814">
    <property type="entry name" value="Lipocalins"/>
    <property type="match status" value="1"/>
</dbReference>
<feature type="signal peptide" evidence="1">
    <location>
        <begin position="1"/>
        <end position="20"/>
    </location>
</feature>
<sequence length="181" mass="20011">MFQLVVFLTGCCCFVATVHAACNTGPFDAQKSIVGPGSGLYKLVKTTYKDEKPCVYVTPTSVKPTKANPQPYPWGYKENGEWVRKDGEVYGEDNRIVDKDQVYGTTTTTLVYSDYKTCDVGLFQGGNAGGPHVELWLHSDAKPGSEEVECCQKYFQEELTKQKKTFSDAKDVDSGCGDYPK</sequence>
<dbReference type="Pfam" id="PF02098">
    <property type="entry name" value="His_binding"/>
    <property type="match status" value="1"/>
</dbReference>
<dbReference type="AlphaFoldDB" id="A0A2R5LCM7"/>